<keyword evidence="8 11" id="KW-1133">Transmembrane helix</keyword>
<evidence type="ECO:0000256" key="2">
    <source>
        <dbReference type="ARBA" id="ARBA00004370"/>
    </source>
</evidence>
<keyword evidence="15" id="KW-1185">Reference proteome</keyword>
<feature type="domain" description="HAMP" evidence="13">
    <location>
        <begin position="185"/>
        <end position="239"/>
    </location>
</feature>
<dbReference type="eggNOG" id="COG2770">
    <property type="taxonomic scope" value="Bacteria"/>
</dbReference>
<dbReference type="InterPro" id="IPR003594">
    <property type="entry name" value="HATPase_dom"/>
</dbReference>
<dbReference type="EMBL" id="CP002116">
    <property type="protein sequence ID" value="ADK81864.1"/>
    <property type="molecule type" value="Genomic_DNA"/>
</dbReference>
<dbReference type="InterPro" id="IPR036097">
    <property type="entry name" value="HisK_dim/P_sf"/>
</dbReference>
<dbReference type="CDD" id="cd06225">
    <property type="entry name" value="HAMP"/>
    <property type="match status" value="1"/>
</dbReference>
<dbReference type="InterPro" id="IPR003661">
    <property type="entry name" value="HisK_dim/P_dom"/>
</dbReference>
<dbReference type="PROSITE" id="PS50885">
    <property type="entry name" value="HAMP"/>
    <property type="match status" value="1"/>
</dbReference>
<dbReference type="Gene3D" id="1.10.287.130">
    <property type="match status" value="1"/>
</dbReference>
<dbReference type="OrthoDB" id="367096at2"/>
<evidence type="ECO:0000259" key="12">
    <source>
        <dbReference type="PROSITE" id="PS50109"/>
    </source>
</evidence>
<evidence type="ECO:0000256" key="4">
    <source>
        <dbReference type="ARBA" id="ARBA00022553"/>
    </source>
</evidence>
<evidence type="ECO:0000256" key="11">
    <source>
        <dbReference type="SAM" id="Phobius"/>
    </source>
</evidence>
<keyword evidence="9" id="KW-0902">Two-component regulatory system</keyword>
<dbReference type="PRINTS" id="PR00344">
    <property type="entry name" value="BCTRLSENSOR"/>
</dbReference>
<evidence type="ECO:0000256" key="1">
    <source>
        <dbReference type="ARBA" id="ARBA00000085"/>
    </source>
</evidence>
<sequence>MRSRSLWKMLTLAFSFVLLFAFLMVWITVQQRIRIEFSHLVDRGDREFARSLAMALANRNRDELEFAPFSPDHHMHPMMGQGGMGDREPPMPPRQRIVIVDREGRIIFHTLPDITEDIREALRKREGVSILVGNDKIGEVFVGSMLGTQLLPYQKRFLGGVARALLLSALFSAFVAIAAVIFITYRIIRPIGELQQAAQKIGEGDLSVRLPSSAGRAAEFDQLVVQFNQMAANLRRSEERQRQLIADVSHELRTPVALLKSRMEMVSDGVYHLDDRQLNALLSDVDRLSSLIEELRAISSMERLFDRLSLKKSDPVALCLRAKDRFQPAARERSVQIVFDSSLREGTTIMIDAVKIDRALDNLISNALRFSPPDSTITMGLVKGDGGYEFSIRDEGPGIAEEERKRVFERFYRGTGSEENPGGRGLGLAIVKSAVELHGGRVGLYPSEAGAHFYFFLPV</sequence>
<dbReference type="InterPro" id="IPR003660">
    <property type="entry name" value="HAMP_dom"/>
</dbReference>
<dbReference type="Pfam" id="PF02518">
    <property type="entry name" value="HATPase_c"/>
    <property type="match status" value="1"/>
</dbReference>
<dbReference type="InterPro" id="IPR050428">
    <property type="entry name" value="TCS_sensor_his_kinase"/>
</dbReference>
<keyword evidence="6 11" id="KW-0812">Transmembrane</keyword>
<dbReference type="AlphaFoldDB" id="E1R8V7"/>
<keyword evidence="4" id="KW-0597">Phosphoprotein</keyword>
<dbReference type="Gene3D" id="6.10.340.10">
    <property type="match status" value="1"/>
</dbReference>
<evidence type="ECO:0000256" key="3">
    <source>
        <dbReference type="ARBA" id="ARBA00012438"/>
    </source>
</evidence>
<dbReference type="eggNOG" id="COG2205">
    <property type="taxonomic scope" value="Bacteria"/>
</dbReference>
<feature type="transmembrane region" description="Helical" evidence="11">
    <location>
        <begin position="164"/>
        <end position="185"/>
    </location>
</feature>
<evidence type="ECO:0000259" key="13">
    <source>
        <dbReference type="PROSITE" id="PS50885"/>
    </source>
</evidence>
<evidence type="ECO:0000256" key="6">
    <source>
        <dbReference type="ARBA" id="ARBA00022692"/>
    </source>
</evidence>
<keyword evidence="10 11" id="KW-0472">Membrane</keyword>
<evidence type="ECO:0000256" key="9">
    <source>
        <dbReference type="ARBA" id="ARBA00023012"/>
    </source>
</evidence>
<evidence type="ECO:0000256" key="5">
    <source>
        <dbReference type="ARBA" id="ARBA00022679"/>
    </source>
</evidence>
<evidence type="ECO:0000256" key="8">
    <source>
        <dbReference type="ARBA" id="ARBA00022989"/>
    </source>
</evidence>
<comment type="subcellular location">
    <subcellularLocation>
        <location evidence="2">Membrane</location>
    </subcellularLocation>
</comment>
<evidence type="ECO:0000313" key="15">
    <source>
        <dbReference type="Proteomes" id="UP000002318"/>
    </source>
</evidence>
<dbReference type="FunFam" id="3.30.565.10:FF:000006">
    <property type="entry name" value="Sensor histidine kinase WalK"/>
    <property type="match status" value="1"/>
</dbReference>
<keyword evidence="5" id="KW-0808">Transferase</keyword>
<protein>
    <recommendedName>
        <fullName evidence="3">histidine kinase</fullName>
        <ecNumber evidence="3">2.7.13.3</ecNumber>
    </recommendedName>
</protein>
<dbReference type="SMART" id="SM00388">
    <property type="entry name" value="HisKA"/>
    <property type="match status" value="1"/>
</dbReference>
<comment type="catalytic activity">
    <reaction evidence="1">
        <text>ATP + protein L-histidine = ADP + protein N-phospho-L-histidine.</text>
        <dbReference type="EC" id="2.7.13.3"/>
    </reaction>
</comment>
<dbReference type="STRING" id="573413.Spirs_2760"/>
<dbReference type="Gene3D" id="3.30.565.10">
    <property type="entry name" value="Histidine kinase-like ATPase, C-terminal domain"/>
    <property type="match status" value="1"/>
</dbReference>
<dbReference type="InterPro" id="IPR036890">
    <property type="entry name" value="HATPase_C_sf"/>
</dbReference>
<evidence type="ECO:0000256" key="10">
    <source>
        <dbReference type="ARBA" id="ARBA00023136"/>
    </source>
</evidence>
<dbReference type="SUPFAM" id="SSF158472">
    <property type="entry name" value="HAMP domain-like"/>
    <property type="match status" value="1"/>
</dbReference>
<dbReference type="SMART" id="SM00387">
    <property type="entry name" value="HATPase_c"/>
    <property type="match status" value="1"/>
</dbReference>
<evidence type="ECO:0000256" key="7">
    <source>
        <dbReference type="ARBA" id="ARBA00022777"/>
    </source>
</evidence>
<reference evidence="14 15" key="1">
    <citation type="journal article" date="2010" name="Stand. Genomic Sci.">
        <title>Complete genome sequence of Spirochaeta smaragdinae type strain (SEBR 4228).</title>
        <authorList>
            <person name="Mavromatis K."/>
            <person name="Yasawong M."/>
            <person name="Chertkov O."/>
            <person name="Lapidus A."/>
            <person name="Lucas S."/>
            <person name="Nolan M."/>
            <person name="Del Rio T.G."/>
            <person name="Tice H."/>
            <person name="Cheng J.F."/>
            <person name="Pitluck S."/>
            <person name="Liolios K."/>
            <person name="Ivanova N."/>
            <person name="Tapia R."/>
            <person name="Han C."/>
            <person name="Bruce D."/>
            <person name="Goodwin L."/>
            <person name="Pati A."/>
            <person name="Chen A."/>
            <person name="Palaniappan K."/>
            <person name="Land M."/>
            <person name="Hauser L."/>
            <person name="Chang Y.J."/>
            <person name="Jeffries C.D."/>
            <person name="Detter J.C."/>
            <person name="Rohde M."/>
            <person name="Brambilla E."/>
            <person name="Spring S."/>
            <person name="Goker M."/>
            <person name="Sikorski J."/>
            <person name="Woyke T."/>
            <person name="Bristow J."/>
            <person name="Eisen J.A."/>
            <person name="Markowitz V."/>
            <person name="Hugenholtz P."/>
            <person name="Klenk H.P."/>
            <person name="Kyrpides N.C."/>
        </authorList>
    </citation>
    <scope>NUCLEOTIDE SEQUENCE [LARGE SCALE GENOMIC DNA]</scope>
    <source>
        <strain evidence="15">DSM 11293 / JCM 15392 / SEBR 4228</strain>
    </source>
</reference>
<name>E1R8V7_SEDSS</name>
<organism evidence="14 15">
    <name type="scientific">Sediminispirochaeta smaragdinae (strain DSM 11293 / JCM 15392 / SEBR 4228)</name>
    <name type="common">Spirochaeta smaragdinae</name>
    <dbReference type="NCBI Taxonomy" id="573413"/>
    <lineage>
        <taxon>Bacteria</taxon>
        <taxon>Pseudomonadati</taxon>
        <taxon>Spirochaetota</taxon>
        <taxon>Spirochaetia</taxon>
        <taxon>Spirochaetales</taxon>
        <taxon>Spirochaetaceae</taxon>
        <taxon>Sediminispirochaeta</taxon>
    </lineage>
</organism>
<dbReference type="InterPro" id="IPR004358">
    <property type="entry name" value="Sig_transdc_His_kin-like_C"/>
</dbReference>
<dbReference type="InterPro" id="IPR005467">
    <property type="entry name" value="His_kinase_dom"/>
</dbReference>
<dbReference type="SUPFAM" id="SSF47384">
    <property type="entry name" value="Homodimeric domain of signal transducing histidine kinase"/>
    <property type="match status" value="1"/>
</dbReference>
<evidence type="ECO:0000313" key="14">
    <source>
        <dbReference type="EMBL" id="ADK81864.1"/>
    </source>
</evidence>
<keyword evidence="7 14" id="KW-0418">Kinase</keyword>
<accession>E1R8V7</accession>
<dbReference type="GO" id="GO:0005886">
    <property type="term" value="C:plasma membrane"/>
    <property type="evidence" value="ECO:0007669"/>
    <property type="project" value="TreeGrafter"/>
</dbReference>
<proteinExistence type="predicted"/>
<dbReference type="GO" id="GO:0000155">
    <property type="term" value="F:phosphorelay sensor kinase activity"/>
    <property type="evidence" value="ECO:0007669"/>
    <property type="project" value="InterPro"/>
</dbReference>
<dbReference type="PANTHER" id="PTHR45436:SF5">
    <property type="entry name" value="SENSOR HISTIDINE KINASE TRCS"/>
    <property type="match status" value="1"/>
</dbReference>
<dbReference type="CDD" id="cd00075">
    <property type="entry name" value="HATPase"/>
    <property type="match status" value="1"/>
</dbReference>
<dbReference type="Proteomes" id="UP000002318">
    <property type="component" value="Chromosome"/>
</dbReference>
<dbReference type="SUPFAM" id="SSF55874">
    <property type="entry name" value="ATPase domain of HSP90 chaperone/DNA topoisomerase II/histidine kinase"/>
    <property type="match status" value="1"/>
</dbReference>
<dbReference type="HOGENOM" id="CLU_000445_89_6_12"/>
<feature type="domain" description="Histidine kinase" evidence="12">
    <location>
        <begin position="247"/>
        <end position="459"/>
    </location>
</feature>
<dbReference type="KEGG" id="ssm:Spirs_2760"/>
<feature type="transmembrane region" description="Helical" evidence="11">
    <location>
        <begin position="6"/>
        <end position="29"/>
    </location>
</feature>
<dbReference type="PANTHER" id="PTHR45436">
    <property type="entry name" value="SENSOR HISTIDINE KINASE YKOH"/>
    <property type="match status" value="1"/>
</dbReference>
<dbReference type="EC" id="2.7.13.3" evidence="3"/>
<dbReference type="CDD" id="cd00082">
    <property type="entry name" value="HisKA"/>
    <property type="match status" value="1"/>
</dbReference>
<dbReference type="SMART" id="SM00304">
    <property type="entry name" value="HAMP"/>
    <property type="match status" value="1"/>
</dbReference>
<dbReference type="PROSITE" id="PS50109">
    <property type="entry name" value="HIS_KIN"/>
    <property type="match status" value="1"/>
</dbReference>
<dbReference type="Pfam" id="PF00512">
    <property type="entry name" value="HisKA"/>
    <property type="match status" value="1"/>
</dbReference>
<gene>
    <name evidence="14" type="ordered locus">Spirs_2760</name>
</gene>
<dbReference type="Pfam" id="PF00672">
    <property type="entry name" value="HAMP"/>
    <property type="match status" value="1"/>
</dbReference>